<dbReference type="Proteomes" id="UP001303889">
    <property type="component" value="Unassembled WGS sequence"/>
</dbReference>
<evidence type="ECO:0000313" key="4">
    <source>
        <dbReference type="Proteomes" id="UP001303889"/>
    </source>
</evidence>
<comment type="caution">
    <text evidence="3">The sequence shown here is derived from an EMBL/GenBank/DDBJ whole genome shotgun (WGS) entry which is preliminary data.</text>
</comment>
<keyword evidence="4" id="KW-1185">Reference proteome</keyword>
<dbReference type="EMBL" id="MU855428">
    <property type="protein sequence ID" value="KAK3903815.1"/>
    <property type="molecule type" value="Genomic_DNA"/>
</dbReference>
<organism evidence="3 4">
    <name type="scientific">Staphylotrichum tortipilum</name>
    <dbReference type="NCBI Taxonomy" id="2831512"/>
    <lineage>
        <taxon>Eukaryota</taxon>
        <taxon>Fungi</taxon>
        <taxon>Dikarya</taxon>
        <taxon>Ascomycota</taxon>
        <taxon>Pezizomycotina</taxon>
        <taxon>Sordariomycetes</taxon>
        <taxon>Sordariomycetidae</taxon>
        <taxon>Sordariales</taxon>
        <taxon>Chaetomiaceae</taxon>
        <taxon>Staphylotrichum</taxon>
    </lineage>
</organism>
<evidence type="ECO:0000256" key="2">
    <source>
        <dbReference type="SAM" id="Phobius"/>
    </source>
</evidence>
<protein>
    <submittedName>
        <fullName evidence="3">Uncharacterized protein</fullName>
    </submittedName>
</protein>
<feature type="transmembrane region" description="Helical" evidence="2">
    <location>
        <begin position="46"/>
        <end position="65"/>
    </location>
</feature>
<gene>
    <name evidence="3" type="ORF">C8A05DRAFT_32434</name>
</gene>
<keyword evidence="2" id="KW-0812">Transmembrane</keyword>
<feature type="region of interest" description="Disordered" evidence="1">
    <location>
        <begin position="317"/>
        <end position="409"/>
    </location>
</feature>
<keyword evidence="2" id="KW-1133">Transmembrane helix</keyword>
<name>A0AAN6RUT7_9PEZI</name>
<dbReference type="AlphaFoldDB" id="A0AAN6RUT7"/>
<reference evidence="3" key="1">
    <citation type="journal article" date="2023" name="Mol. Phylogenet. Evol.">
        <title>Genome-scale phylogeny and comparative genomics of the fungal order Sordariales.</title>
        <authorList>
            <person name="Hensen N."/>
            <person name="Bonometti L."/>
            <person name="Westerberg I."/>
            <person name="Brannstrom I.O."/>
            <person name="Guillou S."/>
            <person name="Cros-Aarteil S."/>
            <person name="Calhoun S."/>
            <person name="Haridas S."/>
            <person name="Kuo A."/>
            <person name="Mondo S."/>
            <person name="Pangilinan J."/>
            <person name="Riley R."/>
            <person name="LaButti K."/>
            <person name="Andreopoulos B."/>
            <person name="Lipzen A."/>
            <person name="Chen C."/>
            <person name="Yan M."/>
            <person name="Daum C."/>
            <person name="Ng V."/>
            <person name="Clum A."/>
            <person name="Steindorff A."/>
            <person name="Ohm R.A."/>
            <person name="Martin F."/>
            <person name="Silar P."/>
            <person name="Natvig D.O."/>
            <person name="Lalanne C."/>
            <person name="Gautier V."/>
            <person name="Ament-Velasquez S.L."/>
            <person name="Kruys A."/>
            <person name="Hutchinson M.I."/>
            <person name="Powell A.J."/>
            <person name="Barry K."/>
            <person name="Miller A.N."/>
            <person name="Grigoriev I.V."/>
            <person name="Debuchy R."/>
            <person name="Gladieux P."/>
            <person name="Hiltunen Thoren M."/>
            <person name="Johannesson H."/>
        </authorList>
    </citation>
    <scope>NUCLEOTIDE SEQUENCE</scope>
    <source>
        <strain evidence="3">CBS 103.79</strain>
    </source>
</reference>
<keyword evidence="2" id="KW-0472">Membrane</keyword>
<evidence type="ECO:0000256" key="1">
    <source>
        <dbReference type="SAM" id="MobiDB-lite"/>
    </source>
</evidence>
<feature type="transmembrane region" description="Helical" evidence="2">
    <location>
        <begin position="149"/>
        <end position="172"/>
    </location>
</feature>
<evidence type="ECO:0000313" key="3">
    <source>
        <dbReference type="EMBL" id="KAK3903815.1"/>
    </source>
</evidence>
<reference evidence="3" key="2">
    <citation type="submission" date="2023-05" db="EMBL/GenBank/DDBJ databases">
        <authorList>
            <consortium name="Lawrence Berkeley National Laboratory"/>
            <person name="Steindorff A."/>
            <person name="Hensen N."/>
            <person name="Bonometti L."/>
            <person name="Westerberg I."/>
            <person name="Brannstrom I.O."/>
            <person name="Guillou S."/>
            <person name="Cros-Aarteil S."/>
            <person name="Calhoun S."/>
            <person name="Haridas S."/>
            <person name="Kuo A."/>
            <person name="Mondo S."/>
            <person name="Pangilinan J."/>
            <person name="Riley R."/>
            <person name="Labutti K."/>
            <person name="Andreopoulos B."/>
            <person name="Lipzen A."/>
            <person name="Chen C."/>
            <person name="Yanf M."/>
            <person name="Daum C."/>
            <person name="Ng V."/>
            <person name="Clum A."/>
            <person name="Ohm R."/>
            <person name="Martin F."/>
            <person name="Silar P."/>
            <person name="Natvig D."/>
            <person name="Lalanne C."/>
            <person name="Gautier V."/>
            <person name="Ament-Velasquez S.L."/>
            <person name="Kruys A."/>
            <person name="Hutchinson M.I."/>
            <person name="Powell A.J."/>
            <person name="Barry K."/>
            <person name="Miller A.N."/>
            <person name="Grigoriev I.V."/>
            <person name="Debuchy R."/>
            <person name="Gladieux P."/>
            <person name="Thoren M.H."/>
            <person name="Johannesson H."/>
        </authorList>
    </citation>
    <scope>NUCLEOTIDE SEQUENCE</scope>
    <source>
        <strain evidence="3">CBS 103.79</strain>
    </source>
</reference>
<sequence>MGWELSTWLALGRSFQLLGSLAAVCMHGYLTIKVFAGKLGLSEELVVLEVLACVIFGYSTLCLFVNKRTKKTSWLTTSIVCDLILCGVAIGIVTTLAHAGLPVHCAGMTELDADGNPRPLFGFTTIGFSDESKGHNGELDRFCGFERSFYSISSALIFTYIFTITVTVLRIWEKKYTKNTRVNELLESLERAQEVSMKVASRLSPLGSSPLMTPPPPSSEGIITRNTSIRSNFTAATSAAGSYAAEPLPRRPPLHAIASSSSTPIIRRPVPPLTTPPATANPLVGFMPVPLDEDDSADAEAALVADGMRHQPNHYLRQQQPPPMHQRHPSRDHFPRMPMLSEESHSSMSSAEDALVSDGMRPSEPMLPPYEPGNRRMSGHGADEDNEMRLSGYVKGQTRAQEMKDSGRY</sequence>
<accession>A0AAN6RUT7</accession>
<feature type="transmembrane region" description="Helical" evidence="2">
    <location>
        <begin position="77"/>
        <end position="101"/>
    </location>
</feature>
<proteinExistence type="predicted"/>